<dbReference type="CDD" id="cd00483">
    <property type="entry name" value="HPPK"/>
    <property type="match status" value="1"/>
</dbReference>
<dbReference type="STRING" id="1197717.BED41_12795"/>
<dbReference type="GO" id="GO:0005524">
    <property type="term" value="F:ATP binding"/>
    <property type="evidence" value="ECO:0007669"/>
    <property type="project" value="UniProtKB-KW"/>
</dbReference>
<dbReference type="InterPro" id="IPR035907">
    <property type="entry name" value="Hppk_sf"/>
</dbReference>
<proteinExistence type="predicted"/>
<keyword evidence="7" id="KW-0289">Folate biosynthesis</keyword>
<name>A0A1B2I7D5_9BACT</name>
<dbReference type="SUPFAM" id="SSF55083">
    <property type="entry name" value="6-hydroxymethyl-7,8-dihydropterin pyrophosphokinase, HPPK"/>
    <property type="match status" value="1"/>
</dbReference>
<evidence type="ECO:0000256" key="3">
    <source>
        <dbReference type="ARBA" id="ARBA00022679"/>
    </source>
</evidence>
<keyword evidence="6" id="KW-0067">ATP-binding</keyword>
<dbReference type="GeneID" id="83058722"/>
<reference evidence="9" key="1">
    <citation type="submission" date="2016-08" db="EMBL/GenBank/DDBJ databases">
        <title>Complete genome of Cloacibacillus porcorum.</title>
        <authorList>
            <person name="Looft T."/>
            <person name="Bayles D.O."/>
            <person name="Alt D.P."/>
        </authorList>
    </citation>
    <scope>NUCLEOTIDE SEQUENCE [LARGE SCALE GENOMIC DNA]</scope>
    <source>
        <strain evidence="9">CL-84</strain>
    </source>
</reference>
<dbReference type="EMBL" id="CP016757">
    <property type="protein sequence ID" value="ANZ45888.1"/>
    <property type="molecule type" value="Genomic_DNA"/>
</dbReference>
<evidence type="ECO:0000313" key="10">
    <source>
        <dbReference type="Proteomes" id="UP000093044"/>
    </source>
</evidence>
<dbReference type="AlphaFoldDB" id="A0A1B2I7D5"/>
<evidence type="ECO:0000256" key="6">
    <source>
        <dbReference type="ARBA" id="ARBA00022840"/>
    </source>
</evidence>
<dbReference type="PANTHER" id="PTHR43071">
    <property type="entry name" value="2-AMINO-4-HYDROXY-6-HYDROXYMETHYLDIHYDROPTERIDINE PYROPHOSPHOKINASE"/>
    <property type="match status" value="1"/>
</dbReference>
<dbReference type="GO" id="GO:0016301">
    <property type="term" value="F:kinase activity"/>
    <property type="evidence" value="ECO:0007669"/>
    <property type="project" value="UniProtKB-KW"/>
</dbReference>
<dbReference type="KEGG" id="cpor:BED41_12795"/>
<dbReference type="PROSITE" id="PS00794">
    <property type="entry name" value="HPPK"/>
    <property type="match status" value="1"/>
</dbReference>
<evidence type="ECO:0000313" key="9">
    <source>
        <dbReference type="EMBL" id="ANZ45888.1"/>
    </source>
</evidence>
<keyword evidence="4" id="KW-0547">Nucleotide-binding</keyword>
<dbReference type="GO" id="GO:0003848">
    <property type="term" value="F:2-amino-4-hydroxy-6-hydroxymethyldihydropteridine diphosphokinase activity"/>
    <property type="evidence" value="ECO:0007669"/>
    <property type="project" value="UniProtKB-EC"/>
</dbReference>
<feature type="domain" description="7,8-dihydro-6-hydroxymethylpterin-pyrophosphokinase" evidence="8">
    <location>
        <begin position="89"/>
        <end position="100"/>
    </location>
</feature>
<keyword evidence="10" id="KW-1185">Reference proteome</keyword>
<dbReference type="Pfam" id="PF01288">
    <property type="entry name" value="HPPK"/>
    <property type="match status" value="1"/>
</dbReference>
<keyword evidence="5 9" id="KW-0418">Kinase</keyword>
<accession>A0A1B2I7D5</accession>
<dbReference type="NCBIfam" id="TIGR01498">
    <property type="entry name" value="folK"/>
    <property type="match status" value="1"/>
</dbReference>
<dbReference type="InterPro" id="IPR000550">
    <property type="entry name" value="Hppk"/>
</dbReference>
<evidence type="ECO:0000259" key="8">
    <source>
        <dbReference type="PROSITE" id="PS00794"/>
    </source>
</evidence>
<dbReference type="EC" id="2.7.6.3" evidence="2"/>
<gene>
    <name evidence="9" type="ORF">BED41_12795</name>
</gene>
<evidence type="ECO:0000256" key="2">
    <source>
        <dbReference type="ARBA" id="ARBA00013253"/>
    </source>
</evidence>
<dbReference type="Proteomes" id="UP000093044">
    <property type="component" value="Chromosome"/>
</dbReference>
<dbReference type="PANTHER" id="PTHR43071:SF1">
    <property type="entry name" value="2-AMINO-4-HYDROXY-6-HYDROXYMETHYLDIHYDROPTERIDINE PYROPHOSPHOKINASE"/>
    <property type="match status" value="1"/>
</dbReference>
<dbReference type="GO" id="GO:0046656">
    <property type="term" value="P:folic acid biosynthetic process"/>
    <property type="evidence" value="ECO:0007669"/>
    <property type="project" value="UniProtKB-KW"/>
</dbReference>
<dbReference type="OrthoDB" id="9808041at2"/>
<sequence>MSDHKVVLALGANLGNRLEALKKAIIKLESCGIRTEAKSRVWETKPWGVTEQPLFLNMCMTARTDLEPIELLCLLKKTEAELGRSAGTRWGPREIDIDVIFFDSLSLKVPKLEIPHPRMHERGFVLRPLIEIAPDIVHPILGKSAAELFEELPDSEKDGMVWISEV</sequence>
<keyword evidence="3" id="KW-0808">Transferase</keyword>
<dbReference type="GO" id="GO:0046654">
    <property type="term" value="P:tetrahydrofolate biosynthetic process"/>
    <property type="evidence" value="ECO:0007669"/>
    <property type="project" value="UniProtKB-UniPathway"/>
</dbReference>
<dbReference type="UniPathway" id="UPA00077">
    <property type="reaction ID" value="UER00155"/>
</dbReference>
<evidence type="ECO:0000256" key="1">
    <source>
        <dbReference type="ARBA" id="ARBA00005051"/>
    </source>
</evidence>
<evidence type="ECO:0000256" key="5">
    <source>
        <dbReference type="ARBA" id="ARBA00022777"/>
    </source>
</evidence>
<protein>
    <recommendedName>
        <fullName evidence="2">2-amino-4-hydroxy-6-hydroxymethyldihydropteridine diphosphokinase</fullName>
        <ecNumber evidence="2">2.7.6.3</ecNumber>
    </recommendedName>
</protein>
<evidence type="ECO:0000256" key="7">
    <source>
        <dbReference type="ARBA" id="ARBA00022909"/>
    </source>
</evidence>
<dbReference type="Gene3D" id="3.30.70.560">
    <property type="entry name" value="7,8-Dihydro-6-hydroxymethylpterin-pyrophosphokinase HPPK"/>
    <property type="match status" value="1"/>
</dbReference>
<comment type="pathway">
    <text evidence="1">Cofactor biosynthesis; tetrahydrofolate biosynthesis; 2-amino-4-hydroxy-6-hydroxymethyl-7,8-dihydropteridine diphosphate from 7,8-dihydroneopterin triphosphate: step 4/4.</text>
</comment>
<organism evidence="9 10">
    <name type="scientific">Cloacibacillus porcorum</name>
    <dbReference type="NCBI Taxonomy" id="1197717"/>
    <lineage>
        <taxon>Bacteria</taxon>
        <taxon>Thermotogati</taxon>
        <taxon>Synergistota</taxon>
        <taxon>Synergistia</taxon>
        <taxon>Synergistales</taxon>
        <taxon>Synergistaceae</taxon>
        <taxon>Cloacibacillus</taxon>
    </lineage>
</organism>
<dbReference type="RefSeq" id="WP_066747028.1">
    <property type="nucleotide sequence ID" value="NZ_CP016757.1"/>
</dbReference>
<evidence type="ECO:0000256" key="4">
    <source>
        <dbReference type="ARBA" id="ARBA00022741"/>
    </source>
</evidence>